<dbReference type="GO" id="GO:0005886">
    <property type="term" value="C:plasma membrane"/>
    <property type="evidence" value="ECO:0007669"/>
    <property type="project" value="UniProtKB-SubCell"/>
</dbReference>
<dbReference type="RefSeq" id="WP_129888496.1">
    <property type="nucleotide sequence ID" value="NZ_CP035758.1"/>
</dbReference>
<keyword evidence="10" id="KW-1185">Reference proteome</keyword>
<feature type="domain" description="ABC transmembrane type-1" evidence="8">
    <location>
        <begin position="88"/>
        <end position="304"/>
    </location>
</feature>
<evidence type="ECO:0000313" key="10">
    <source>
        <dbReference type="Proteomes" id="UP000290365"/>
    </source>
</evidence>
<dbReference type="AlphaFoldDB" id="A0A4P6JPX1"/>
<comment type="subcellular location">
    <subcellularLocation>
        <location evidence="1 7">Cell membrane</location>
        <topology evidence="1 7">Multi-pass membrane protein</topology>
    </subcellularLocation>
</comment>
<gene>
    <name evidence="9" type="ORF">EPA93_16140</name>
</gene>
<organism evidence="9 10">
    <name type="scientific">Ktedonosporobacter rubrisoli</name>
    <dbReference type="NCBI Taxonomy" id="2509675"/>
    <lineage>
        <taxon>Bacteria</taxon>
        <taxon>Bacillati</taxon>
        <taxon>Chloroflexota</taxon>
        <taxon>Ktedonobacteria</taxon>
        <taxon>Ktedonobacterales</taxon>
        <taxon>Ktedonosporobacteraceae</taxon>
        <taxon>Ktedonosporobacter</taxon>
    </lineage>
</organism>
<dbReference type="InterPro" id="IPR035906">
    <property type="entry name" value="MetI-like_sf"/>
</dbReference>
<evidence type="ECO:0000256" key="2">
    <source>
        <dbReference type="ARBA" id="ARBA00022448"/>
    </source>
</evidence>
<keyword evidence="3" id="KW-1003">Cell membrane</keyword>
<dbReference type="CDD" id="cd06261">
    <property type="entry name" value="TM_PBP2"/>
    <property type="match status" value="1"/>
</dbReference>
<keyword evidence="5 7" id="KW-1133">Transmembrane helix</keyword>
<feature type="transmembrane region" description="Helical" evidence="7">
    <location>
        <begin position="27"/>
        <end position="52"/>
    </location>
</feature>
<accession>A0A4P6JPX1</accession>
<feature type="transmembrane region" description="Helical" evidence="7">
    <location>
        <begin position="283"/>
        <end position="305"/>
    </location>
</feature>
<dbReference type="OrthoDB" id="9778687at2"/>
<proteinExistence type="inferred from homology"/>
<keyword evidence="4 7" id="KW-0812">Transmembrane</keyword>
<evidence type="ECO:0000256" key="5">
    <source>
        <dbReference type="ARBA" id="ARBA00022989"/>
    </source>
</evidence>
<sequence length="312" mass="34165">MQIKMRAEDSAAISAIPRRHQRGKPRVSLLFMAPAFLIIAIFLLGPALWALYVSFTNMALTGVGTVQWVGLQNFIHILHDSGFFNALSVSLLYLAFSALLGQALLGLLLALLMRQRNRIYKSVLGAIIIFAWVIPDVVAGFIWSAYLAGGPHSILAPGLLNMLMASLHLPKHAWLQEYPLVMIVIAHIWRGTAFSMLLYASALEGIPAELLEAASIDGAGMATRLYYVTLPLIKGAIATDLLLITLSTLSDFSLVFVLTGGNDPHTQLLAIYQYQQAFQFFQIGYGSAIALLIIVVGAMLALLYIRILRIEL</sequence>
<feature type="transmembrane region" description="Helical" evidence="7">
    <location>
        <begin position="91"/>
        <end position="112"/>
    </location>
</feature>
<name>A0A4P6JPX1_KTERU</name>
<keyword evidence="6 7" id="KW-0472">Membrane</keyword>
<dbReference type="Proteomes" id="UP000290365">
    <property type="component" value="Chromosome"/>
</dbReference>
<dbReference type="KEGG" id="kbs:EPA93_16140"/>
<dbReference type="SUPFAM" id="SSF161098">
    <property type="entry name" value="MetI-like"/>
    <property type="match status" value="1"/>
</dbReference>
<protein>
    <submittedName>
        <fullName evidence="9">Sugar ABC transporter permease</fullName>
    </submittedName>
</protein>
<dbReference type="EMBL" id="CP035758">
    <property type="protein sequence ID" value="QBD77439.1"/>
    <property type="molecule type" value="Genomic_DNA"/>
</dbReference>
<comment type="similarity">
    <text evidence="7">Belongs to the binding-protein-dependent transport system permease family.</text>
</comment>
<dbReference type="InterPro" id="IPR000515">
    <property type="entry name" value="MetI-like"/>
</dbReference>
<evidence type="ECO:0000256" key="4">
    <source>
        <dbReference type="ARBA" id="ARBA00022692"/>
    </source>
</evidence>
<dbReference type="PROSITE" id="PS50928">
    <property type="entry name" value="ABC_TM1"/>
    <property type="match status" value="1"/>
</dbReference>
<feature type="transmembrane region" description="Helical" evidence="7">
    <location>
        <begin position="181"/>
        <end position="202"/>
    </location>
</feature>
<evidence type="ECO:0000256" key="6">
    <source>
        <dbReference type="ARBA" id="ARBA00023136"/>
    </source>
</evidence>
<evidence type="ECO:0000256" key="7">
    <source>
        <dbReference type="RuleBase" id="RU363032"/>
    </source>
</evidence>
<keyword evidence="2 7" id="KW-0813">Transport</keyword>
<evidence type="ECO:0000256" key="1">
    <source>
        <dbReference type="ARBA" id="ARBA00004651"/>
    </source>
</evidence>
<evidence type="ECO:0000259" key="8">
    <source>
        <dbReference type="PROSITE" id="PS50928"/>
    </source>
</evidence>
<evidence type="ECO:0000256" key="3">
    <source>
        <dbReference type="ARBA" id="ARBA00022475"/>
    </source>
</evidence>
<dbReference type="GO" id="GO:0055085">
    <property type="term" value="P:transmembrane transport"/>
    <property type="evidence" value="ECO:0007669"/>
    <property type="project" value="InterPro"/>
</dbReference>
<dbReference type="PANTHER" id="PTHR43005">
    <property type="entry name" value="BLR7065 PROTEIN"/>
    <property type="match status" value="1"/>
</dbReference>
<feature type="transmembrane region" description="Helical" evidence="7">
    <location>
        <begin position="124"/>
        <end position="146"/>
    </location>
</feature>
<reference evidence="9 10" key="1">
    <citation type="submission" date="2019-01" db="EMBL/GenBank/DDBJ databases">
        <title>Ktedonosporobacter rubrisoli SCAWS-G2.</title>
        <authorList>
            <person name="Huang Y."/>
            <person name="Yan B."/>
        </authorList>
    </citation>
    <scope>NUCLEOTIDE SEQUENCE [LARGE SCALE GENOMIC DNA]</scope>
    <source>
        <strain evidence="9 10">SCAWS-G2</strain>
    </source>
</reference>
<dbReference type="Pfam" id="PF00528">
    <property type="entry name" value="BPD_transp_1"/>
    <property type="match status" value="1"/>
</dbReference>
<dbReference type="Gene3D" id="1.10.3720.10">
    <property type="entry name" value="MetI-like"/>
    <property type="match status" value="1"/>
</dbReference>
<evidence type="ECO:0000313" key="9">
    <source>
        <dbReference type="EMBL" id="QBD77439.1"/>
    </source>
</evidence>
<dbReference type="PANTHER" id="PTHR43005:SF1">
    <property type="entry name" value="SPERMIDINE_PUTRESCINE TRANSPORT SYSTEM PERMEASE PROTEIN"/>
    <property type="match status" value="1"/>
</dbReference>